<keyword evidence="1" id="KW-0472">Membrane</keyword>
<dbReference type="RefSeq" id="WP_101887265.1">
    <property type="nucleotide sequence ID" value="NZ_JASOGN010000018.1"/>
</dbReference>
<accession>A0AAW6XF75</accession>
<feature type="transmembrane region" description="Helical" evidence="1">
    <location>
        <begin position="44"/>
        <end position="62"/>
    </location>
</feature>
<protein>
    <submittedName>
        <fullName evidence="2">Polysaccharide polymerase</fullName>
    </submittedName>
</protein>
<feature type="transmembrane region" description="Helical" evidence="1">
    <location>
        <begin position="74"/>
        <end position="101"/>
    </location>
</feature>
<feature type="transmembrane region" description="Helical" evidence="1">
    <location>
        <begin position="309"/>
        <end position="332"/>
    </location>
</feature>
<feature type="transmembrane region" description="Helical" evidence="1">
    <location>
        <begin position="6"/>
        <end position="24"/>
    </location>
</feature>
<dbReference type="AlphaFoldDB" id="A0AAW6XF75"/>
<organism evidence="2 3">
    <name type="scientific">Lactobacillus crispatus</name>
    <dbReference type="NCBI Taxonomy" id="47770"/>
    <lineage>
        <taxon>Bacteria</taxon>
        <taxon>Bacillati</taxon>
        <taxon>Bacillota</taxon>
        <taxon>Bacilli</taxon>
        <taxon>Lactobacillales</taxon>
        <taxon>Lactobacillaceae</taxon>
        <taxon>Lactobacillus</taxon>
    </lineage>
</organism>
<feature type="transmembrane region" description="Helical" evidence="1">
    <location>
        <begin position="339"/>
        <end position="356"/>
    </location>
</feature>
<sequence>MLDSSKNKYICQIFCAVYFVWGLWLQIQNTVNIQFERKTTIGRFITTIVIFLVFVLILLSFKNVNKQDILYLGIFLYLGIISALHEAGLISFCAFLMTYLVKNVSINKILKTFILFSGLTLFLVVLLNGVGIVPDALQFYGLYTERVRSTLGFNYYSYAGEMIFYFICSYIILRKQNISYVELIFLYCVNYYIFHFTDARNPFILSTLFILFCLLIKVFNFKKNLFQNKFVKFGFEYCFPISFFIVLLLTFLLPSNLFQKLNLVLSNRLILNLNGFHNYGVSLFGQKISFITMDTQGFVSSNYNYVDSAYLQALFLNGLLYLGIILVLSVIVCKKIFKTHNLFFSVALILMAIHGIFDPPLLWIWFSPYCLILGIANKKQNELNIELR</sequence>
<reference evidence="2" key="1">
    <citation type="submission" date="2023-05" db="EMBL/GenBank/DDBJ databases">
        <title>Cataloging the Phylogenetic Diversity of Human Bladder Bacteria.</title>
        <authorList>
            <person name="Du J."/>
        </authorList>
    </citation>
    <scope>NUCLEOTIDE SEQUENCE</scope>
    <source>
        <strain evidence="2">UMB9226</strain>
    </source>
</reference>
<feature type="transmembrane region" description="Helical" evidence="1">
    <location>
        <begin position="153"/>
        <end position="173"/>
    </location>
</feature>
<gene>
    <name evidence="2" type="ORF">QP235_05580</name>
</gene>
<feature type="transmembrane region" description="Helical" evidence="1">
    <location>
        <begin position="113"/>
        <end position="133"/>
    </location>
</feature>
<keyword evidence="1" id="KW-0812">Transmembrane</keyword>
<evidence type="ECO:0000313" key="2">
    <source>
        <dbReference type="EMBL" id="MDK6502672.1"/>
    </source>
</evidence>
<dbReference type="EMBL" id="JASOGN010000018">
    <property type="protein sequence ID" value="MDK6502672.1"/>
    <property type="molecule type" value="Genomic_DNA"/>
</dbReference>
<evidence type="ECO:0000256" key="1">
    <source>
        <dbReference type="SAM" id="Phobius"/>
    </source>
</evidence>
<comment type="caution">
    <text evidence="2">The sequence shown here is derived from an EMBL/GenBank/DDBJ whole genome shotgun (WGS) entry which is preliminary data.</text>
</comment>
<keyword evidence="1" id="KW-1133">Transmembrane helix</keyword>
<name>A0AAW6XF75_9LACO</name>
<feature type="transmembrane region" description="Helical" evidence="1">
    <location>
        <begin position="203"/>
        <end position="221"/>
    </location>
</feature>
<feature type="transmembrane region" description="Helical" evidence="1">
    <location>
        <begin position="180"/>
        <end position="197"/>
    </location>
</feature>
<evidence type="ECO:0000313" key="3">
    <source>
        <dbReference type="Proteomes" id="UP001230300"/>
    </source>
</evidence>
<proteinExistence type="predicted"/>
<dbReference type="Proteomes" id="UP001230300">
    <property type="component" value="Unassembled WGS sequence"/>
</dbReference>
<feature type="transmembrane region" description="Helical" evidence="1">
    <location>
        <begin position="233"/>
        <end position="253"/>
    </location>
</feature>